<dbReference type="CDD" id="cd08958">
    <property type="entry name" value="FR_SDR_e"/>
    <property type="match status" value="1"/>
</dbReference>
<sequence>MKGNMALRIVVPKLQFRTSAFITMLSGDPKNAHLKNLENSSENLQLFKADMLDYDSVALAIAGCEGVFHVACPVPNRKVPNPEVEVIAPAVTGTLNVLKACSEAKVKRVVVVSSVVAVSLNPHWPQDKIKDELCWSDAEYCRKTENWYYLSKTLAEREALDYAEKSGLDVVTLCPSLIIGPLLQPTVNSSSLYLINLLKGVRSTVENRHQNIVDVRDAADALLLVYEEKKTSGRHICSPHKVKMCDLVDMLRNLYPQYKYPENIVEVEEGFGLHSEKLKNLGWKWRTLEDTLIDSIEYYQAAGLLDKD</sequence>
<organism evidence="3 4">
    <name type="scientific">Canna indica</name>
    <name type="common">Indian-shot</name>
    <dbReference type="NCBI Taxonomy" id="4628"/>
    <lineage>
        <taxon>Eukaryota</taxon>
        <taxon>Viridiplantae</taxon>
        <taxon>Streptophyta</taxon>
        <taxon>Embryophyta</taxon>
        <taxon>Tracheophyta</taxon>
        <taxon>Spermatophyta</taxon>
        <taxon>Magnoliopsida</taxon>
        <taxon>Liliopsida</taxon>
        <taxon>Zingiberales</taxon>
        <taxon>Cannaceae</taxon>
        <taxon>Canna</taxon>
    </lineage>
</organism>
<dbReference type="PANTHER" id="PTHR10366">
    <property type="entry name" value="NAD DEPENDENT EPIMERASE/DEHYDRATASE"/>
    <property type="match status" value="1"/>
</dbReference>
<dbReference type="GO" id="GO:0016616">
    <property type="term" value="F:oxidoreductase activity, acting on the CH-OH group of donors, NAD or NADP as acceptor"/>
    <property type="evidence" value="ECO:0007669"/>
    <property type="project" value="TreeGrafter"/>
</dbReference>
<dbReference type="Proteomes" id="UP001327560">
    <property type="component" value="Chromosome 9"/>
</dbReference>
<evidence type="ECO:0000256" key="1">
    <source>
        <dbReference type="ARBA" id="ARBA00023002"/>
    </source>
</evidence>
<name>A0AAQ3L1U5_9LILI</name>
<feature type="domain" description="NAD-dependent epimerase/dehydratase" evidence="2">
    <location>
        <begin position="36"/>
        <end position="231"/>
    </location>
</feature>
<gene>
    <name evidence="3" type="ORF">Cni_G28040</name>
</gene>
<dbReference type="EMBL" id="CP136898">
    <property type="protein sequence ID" value="WOL19242.1"/>
    <property type="molecule type" value="Genomic_DNA"/>
</dbReference>
<dbReference type="InterPro" id="IPR036291">
    <property type="entry name" value="NAD(P)-bd_dom_sf"/>
</dbReference>
<dbReference type="SUPFAM" id="SSF51735">
    <property type="entry name" value="NAD(P)-binding Rossmann-fold domains"/>
    <property type="match status" value="1"/>
</dbReference>
<evidence type="ECO:0000259" key="2">
    <source>
        <dbReference type="Pfam" id="PF01370"/>
    </source>
</evidence>
<proteinExistence type="predicted"/>
<protein>
    <submittedName>
        <fullName evidence="3">Cinnamoyl-CoA reductase 1</fullName>
    </submittedName>
</protein>
<reference evidence="3 4" key="1">
    <citation type="submission" date="2023-10" db="EMBL/GenBank/DDBJ databases">
        <title>Chromosome-scale genome assembly provides insights into flower coloration mechanisms of Canna indica.</title>
        <authorList>
            <person name="Li C."/>
        </authorList>
    </citation>
    <scope>NUCLEOTIDE SEQUENCE [LARGE SCALE GENOMIC DNA]</scope>
    <source>
        <tissue evidence="3">Flower</tissue>
    </source>
</reference>
<dbReference type="InterPro" id="IPR050425">
    <property type="entry name" value="NAD(P)_dehydrat-like"/>
</dbReference>
<dbReference type="FunFam" id="3.40.50.720:FF:000085">
    <property type="entry name" value="Dihydroflavonol reductase"/>
    <property type="match status" value="1"/>
</dbReference>
<evidence type="ECO:0000313" key="3">
    <source>
        <dbReference type="EMBL" id="WOL19242.1"/>
    </source>
</evidence>
<evidence type="ECO:0000313" key="4">
    <source>
        <dbReference type="Proteomes" id="UP001327560"/>
    </source>
</evidence>
<dbReference type="Gene3D" id="3.40.50.720">
    <property type="entry name" value="NAD(P)-binding Rossmann-like Domain"/>
    <property type="match status" value="1"/>
</dbReference>
<keyword evidence="4" id="KW-1185">Reference proteome</keyword>
<accession>A0AAQ3L1U5</accession>
<dbReference type="AlphaFoldDB" id="A0AAQ3L1U5"/>
<dbReference type="InterPro" id="IPR001509">
    <property type="entry name" value="Epimerase_deHydtase"/>
</dbReference>
<dbReference type="PANTHER" id="PTHR10366:SF831">
    <property type="entry name" value="NAD-DEPENDENT EPIMERASE_DEHYDRATASE DOMAIN-CONTAINING PROTEIN"/>
    <property type="match status" value="1"/>
</dbReference>
<dbReference type="Pfam" id="PF01370">
    <property type="entry name" value="Epimerase"/>
    <property type="match status" value="1"/>
</dbReference>
<keyword evidence="1" id="KW-0560">Oxidoreductase</keyword>